<dbReference type="AlphaFoldDB" id="A0A645JN60"/>
<dbReference type="InterPro" id="IPR036388">
    <property type="entry name" value="WH-like_DNA-bd_sf"/>
</dbReference>
<dbReference type="InterPro" id="IPR036390">
    <property type="entry name" value="WH_DNA-bd_sf"/>
</dbReference>
<organism evidence="1">
    <name type="scientific">bioreactor metagenome</name>
    <dbReference type="NCBI Taxonomy" id="1076179"/>
    <lineage>
        <taxon>unclassified sequences</taxon>
        <taxon>metagenomes</taxon>
        <taxon>ecological metagenomes</taxon>
    </lineage>
</organism>
<protein>
    <submittedName>
        <fullName evidence="1">Putative HTH-type transcriptional regulator YwnA</fullName>
    </submittedName>
</protein>
<dbReference type="GO" id="GO:0005829">
    <property type="term" value="C:cytosol"/>
    <property type="evidence" value="ECO:0007669"/>
    <property type="project" value="TreeGrafter"/>
</dbReference>
<name>A0A645JN60_9ZZZZ</name>
<dbReference type="PANTHER" id="PTHR33221:SF15">
    <property type="entry name" value="HTH-TYPE TRANSCRIPTIONAL REGULATOR YWGB-RELATED"/>
    <property type="match status" value="1"/>
</dbReference>
<dbReference type="Pfam" id="PF02082">
    <property type="entry name" value="Rrf2"/>
    <property type="match status" value="1"/>
</dbReference>
<accession>A0A645JN60</accession>
<dbReference type="GO" id="GO:0003700">
    <property type="term" value="F:DNA-binding transcription factor activity"/>
    <property type="evidence" value="ECO:0007669"/>
    <property type="project" value="TreeGrafter"/>
</dbReference>
<comment type="caution">
    <text evidence="1">The sequence shown here is derived from an EMBL/GenBank/DDBJ whole genome shotgun (WGS) entry which is preliminary data.</text>
</comment>
<dbReference type="InterPro" id="IPR000944">
    <property type="entry name" value="Tscrpt_reg_Rrf2"/>
</dbReference>
<dbReference type="EMBL" id="VSSQ01146890">
    <property type="protein sequence ID" value="MPN65071.1"/>
    <property type="molecule type" value="Genomic_DNA"/>
</dbReference>
<gene>
    <name evidence="1" type="primary">ywnA_7</name>
    <name evidence="1" type="ORF">SDC9_212850</name>
</gene>
<dbReference type="SUPFAM" id="SSF46785">
    <property type="entry name" value="Winged helix' DNA-binding domain"/>
    <property type="match status" value="1"/>
</dbReference>
<dbReference type="PANTHER" id="PTHR33221">
    <property type="entry name" value="WINGED HELIX-TURN-HELIX TRANSCRIPTIONAL REGULATOR, RRF2 FAMILY"/>
    <property type="match status" value="1"/>
</dbReference>
<evidence type="ECO:0000313" key="1">
    <source>
        <dbReference type="EMBL" id="MPN65071.1"/>
    </source>
</evidence>
<dbReference type="Gene3D" id="1.10.10.10">
    <property type="entry name" value="Winged helix-like DNA-binding domain superfamily/Winged helix DNA-binding domain"/>
    <property type="match status" value="1"/>
</dbReference>
<proteinExistence type="predicted"/>
<reference evidence="1" key="1">
    <citation type="submission" date="2019-08" db="EMBL/GenBank/DDBJ databases">
        <authorList>
            <person name="Kucharzyk K."/>
            <person name="Murdoch R.W."/>
            <person name="Higgins S."/>
            <person name="Loffler F."/>
        </authorList>
    </citation>
    <scope>NUCLEOTIDE SEQUENCE</scope>
</reference>
<sequence length="149" mass="16504">MRIGSQYTVGIHTLLVVAFFDEDKITSEIVATSIGCNPVIVRNVFTKLSKANLLKPGMGKARTRLGRPADEITLYDVFAAVDADDADGIFRMYPVNTHCPVGSEIHDLLSSRFNIAVRSMMNQLSKTTIADLVSELPQEKRCLPEVLRH</sequence>